<evidence type="ECO:0000256" key="1">
    <source>
        <dbReference type="SAM" id="SignalP"/>
    </source>
</evidence>
<keyword evidence="1" id="KW-0732">Signal</keyword>
<accession>H5U0J7</accession>
<dbReference type="RefSeq" id="WP_005205837.1">
    <property type="nucleotide sequence ID" value="NZ_BAFC01000059.1"/>
</dbReference>
<protein>
    <submittedName>
        <fullName evidence="2">Uncharacterized protein</fullName>
    </submittedName>
</protein>
<dbReference type="PROSITE" id="PS51318">
    <property type="entry name" value="TAT"/>
    <property type="match status" value="1"/>
</dbReference>
<feature type="chain" id="PRO_5003598232" evidence="1">
    <location>
        <begin position="39"/>
        <end position="163"/>
    </location>
</feature>
<dbReference type="InterPro" id="IPR006311">
    <property type="entry name" value="TAT_signal"/>
</dbReference>
<proteinExistence type="predicted"/>
<keyword evidence="3" id="KW-1185">Reference proteome</keyword>
<organism evidence="2 3">
    <name type="scientific">Gordonia sputi NBRC 100414</name>
    <dbReference type="NCBI Taxonomy" id="1089453"/>
    <lineage>
        <taxon>Bacteria</taxon>
        <taxon>Bacillati</taxon>
        <taxon>Actinomycetota</taxon>
        <taxon>Actinomycetes</taxon>
        <taxon>Mycobacteriales</taxon>
        <taxon>Gordoniaceae</taxon>
        <taxon>Gordonia</taxon>
    </lineage>
</organism>
<comment type="caution">
    <text evidence="2">The sequence shown here is derived from an EMBL/GenBank/DDBJ whole genome shotgun (WGS) entry which is preliminary data.</text>
</comment>
<feature type="signal peptide" evidence="1">
    <location>
        <begin position="1"/>
        <end position="38"/>
    </location>
</feature>
<reference evidence="2 3" key="1">
    <citation type="submission" date="2012-02" db="EMBL/GenBank/DDBJ databases">
        <title>Whole genome shotgun sequence of Gordonia sputi NBRC 100414.</title>
        <authorList>
            <person name="Yoshida I."/>
            <person name="Hosoyama A."/>
            <person name="Tsuchikane K."/>
            <person name="Katsumata H."/>
            <person name="Yamazaki S."/>
            <person name="Fujita N."/>
        </authorList>
    </citation>
    <scope>NUCLEOTIDE SEQUENCE [LARGE SCALE GENOMIC DNA]</scope>
    <source>
        <strain evidence="2 3">NBRC 100414</strain>
    </source>
</reference>
<evidence type="ECO:0000313" key="3">
    <source>
        <dbReference type="Proteomes" id="UP000005845"/>
    </source>
</evidence>
<evidence type="ECO:0000313" key="2">
    <source>
        <dbReference type="EMBL" id="GAB39255.1"/>
    </source>
</evidence>
<dbReference type="eggNOG" id="ENOG5031VY9">
    <property type="taxonomic scope" value="Bacteria"/>
</dbReference>
<dbReference type="AlphaFoldDB" id="H5U0J7"/>
<dbReference type="EMBL" id="BAFC01000059">
    <property type="protein sequence ID" value="GAB39255.1"/>
    <property type="molecule type" value="Genomic_DNA"/>
</dbReference>
<sequence>MSKITHSPSTRIRRFVAIAAATAAAAVPLATGGGLASAAPAQPVGHCSITYPNPNLFALPTSATASITQSGRGGIQVRLDSRPLSIAGYQQKVTVTWANLRTGKSGSVFSDPTRVGGLTSTVSVPRIATAPGRIALVIGATNTSSINPNAMTNGDCSTEYVVR</sequence>
<name>H5U0J7_9ACTN</name>
<gene>
    <name evidence="2" type="ORF">GOSPT_059_01170</name>
</gene>
<dbReference type="Proteomes" id="UP000005845">
    <property type="component" value="Unassembled WGS sequence"/>
</dbReference>